<keyword evidence="3" id="KW-1185">Reference proteome</keyword>
<dbReference type="EMBL" id="SELW01000055">
    <property type="protein sequence ID" value="TID31028.1"/>
    <property type="molecule type" value="Genomic_DNA"/>
</dbReference>
<evidence type="ECO:0000256" key="1">
    <source>
        <dbReference type="SAM" id="MobiDB-lite"/>
    </source>
</evidence>
<gene>
    <name evidence="2" type="ORF">CANINC_000389</name>
</gene>
<protein>
    <submittedName>
        <fullName evidence="2">Uncharacterized protein</fullName>
    </submittedName>
</protein>
<accession>A0A4T0X6B7</accession>
<dbReference type="STRING" id="52247.A0A4T0X6B7"/>
<feature type="compositionally biased region" description="Acidic residues" evidence="1">
    <location>
        <begin position="21"/>
        <end position="39"/>
    </location>
</feature>
<sequence>MTDLCSEENLQGTEVIHASISEEDASDDDFGDFEEVDQEEVPKISPLMGKENTALVHYYNGDYENEKEAIDGLVSQIFGSHERESASQEYQFELDDRSEKIYERLIAEDHSNTGFIWKKSVIYKQMLLNLDIEETETLTQQHRVTSAHSNVTQFQNLYDLEQTADSENDMTRIMQQVPDFKTMGTALGGDEFNNMLDSTSETLQNAKEMLVSDDIEVLANMKNKLLLLTSVWDEHMKSIKADNELFTSYVDNLIGNTQKMRREKRILQTKTKGKSRRFRK</sequence>
<dbReference type="AlphaFoldDB" id="A0A4T0X6B7"/>
<proteinExistence type="predicted"/>
<dbReference type="OrthoDB" id="5378975at2759"/>
<feature type="region of interest" description="Disordered" evidence="1">
    <location>
        <begin position="18"/>
        <end position="39"/>
    </location>
</feature>
<evidence type="ECO:0000313" key="3">
    <source>
        <dbReference type="Proteomes" id="UP000307173"/>
    </source>
</evidence>
<dbReference type="Proteomes" id="UP000307173">
    <property type="component" value="Unassembled WGS sequence"/>
</dbReference>
<organism evidence="2 3">
    <name type="scientific">Pichia inconspicua</name>
    <dbReference type="NCBI Taxonomy" id="52247"/>
    <lineage>
        <taxon>Eukaryota</taxon>
        <taxon>Fungi</taxon>
        <taxon>Dikarya</taxon>
        <taxon>Ascomycota</taxon>
        <taxon>Saccharomycotina</taxon>
        <taxon>Pichiomycetes</taxon>
        <taxon>Pichiales</taxon>
        <taxon>Pichiaceae</taxon>
        <taxon>Pichia</taxon>
    </lineage>
</organism>
<reference evidence="2 3" key="1">
    <citation type="journal article" date="2019" name="Front. Genet.">
        <title>Whole-Genome Sequencing of the Opportunistic Yeast Pathogen Candida inconspicua Uncovers Its Hybrid Origin.</title>
        <authorList>
            <person name="Mixao V."/>
            <person name="Hansen A.P."/>
            <person name="Saus E."/>
            <person name="Boekhout T."/>
            <person name="Lass-Florl C."/>
            <person name="Gabaldon T."/>
        </authorList>
    </citation>
    <scope>NUCLEOTIDE SEQUENCE [LARGE SCALE GENOMIC DNA]</scope>
    <source>
        <strain evidence="2 3">CBS 180</strain>
    </source>
</reference>
<evidence type="ECO:0000313" key="2">
    <source>
        <dbReference type="EMBL" id="TID31028.1"/>
    </source>
</evidence>
<name>A0A4T0X6B7_9ASCO</name>
<comment type="caution">
    <text evidence="2">The sequence shown here is derived from an EMBL/GenBank/DDBJ whole genome shotgun (WGS) entry which is preliminary data.</text>
</comment>